<feature type="domain" description="YqgF/RNase H-like" evidence="6">
    <location>
        <begin position="4"/>
        <end position="104"/>
    </location>
</feature>
<proteinExistence type="inferred from homology"/>
<evidence type="ECO:0000313" key="8">
    <source>
        <dbReference type="Proteomes" id="UP001178148"/>
    </source>
</evidence>
<dbReference type="EMBL" id="JASXSV010000002">
    <property type="protein sequence ID" value="MDP0588022.1"/>
    <property type="molecule type" value="Genomic_DNA"/>
</dbReference>
<protein>
    <recommendedName>
        <fullName evidence="5">Putative pre-16S rRNA nuclease</fullName>
        <ecNumber evidence="5">3.1.-.-</ecNumber>
    </recommendedName>
</protein>
<evidence type="ECO:0000256" key="2">
    <source>
        <dbReference type="ARBA" id="ARBA00022517"/>
    </source>
</evidence>
<sequence length="144" mass="16179">MKIRSLLGFDFGLTNIGVAIGQTVTKTASALPHLKARDGIPCWNQVAALVNEWQPDAVVVGIPFNMDSSESEMSHRARKFGNRIYGRFNLPFYEVDERLSSFEAKEWAKKLGHLGNYKSKPIDSMAAQLILESWLNNEARILIL</sequence>
<evidence type="ECO:0000256" key="3">
    <source>
        <dbReference type="ARBA" id="ARBA00022722"/>
    </source>
</evidence>
<dbReference type="PANTHER" id="PTHR33317:SF4">
    <property type="entry name" value="POLYNUCLEOTIDYL TRANSFERASE, RIBONUCLEASE H-LIKE SUPERFAMILY PROTEIN"/>
    <property type="match status" value="1"/>
</dbReference>
<keyword evidence="3 5" id="KW-0540">Nuclease</keyword>
<accession>A0AA90NRN5</accession>
<evidence type="ECO:0000256" key="4">
    <source>
        <dbReference type="ARBA" id="ARBA00022801"/>
    </source>
</evidence>
<dbReference type="InterPro" id="IPR005227">
    <property type="entry name" value="YqgF"/>
</dbReference>
<reference evidence="7 8" key="1">
    <citation type="journal article" date="2023" name="bioRxiv">
        <title>An intranuclear bacterial parasite of deep-sea mussels expresses apoptosis inhibitors acquired from its host.</title>
        <authorList>
            <person name="Gonzalez Porras M.A."/>
            <person name="Assie A."/>
            <person name="Tietjen M."/>
            <person name="Violette M."/>
            <person name="Kleiner M."/>
            <person name="Gruber-Vodicka H."/>
            <person name="Dubilier N."/>
            <person name="Leisch N."/>
        </authorList>
    </citation>
    <scope>NUCLEOTIDE SEQUENCE [LARGE SCALE GENOMIC DNA]</scope>
    <source>
        <strain evidence="7">IAP13</strain>
    </source>
</reference>
<name>A0AA90NRN5_9GAMM</name>
<dbReference type="AlphaFoldDB" id="A0AA90NRN5"/>
<dbReference type="HAMAP" id="MF_00651">
    <property type="entry name" value="Nuclease_YqgF"/>
    <property type="match status" value="1"/>
</dbReference>
<evidence type="ECO:0000256" key="5">
    <source>
        <dbReference type="HAMAP-Rule" id="MF_00651"/>
    </source>
</evidence>
<comment type="function">
    <text evidence="5">Could be a nuclease involved in processing of the 5'-end of pre-16S rRNA.</text>
</comment>
<dbReference type="NCBIfam" id="TIGR00250">
    <property type="entry name" value="RNAse_H_YqgF"/>
    <property type="match status" value="1"/>
</dbReference>
<dbReference type="GO" id="GO:0005829">
    <property type="term" value="C:cytosol"/>
    <property type="evidence" value="ECO:0007669"/>
    <property type="project" value="TreeGrafter"/>
</dbReference>
<dbReference type="CDD" id="cd16964">
    <property type="entry name" value="YqgF"/>
    <property type="match status" value="1"/>
</dbReference>
<dbReference type="PANTHER" id="PTHR33317">
    <property type="entry name" value="POLYNUCLEOTIDYL TRANSFERASE, RIBONUCLEASE H-LIKE SUPERFAMILY PROTEIN"/>
    <property type="match status" value="1"/>
</dbReference>
<evidence type="ECO:0000259" key="6">
    <source>
        <dbReference type="SMART" id="SM00732"/>
    </source>
</evidence>
<keyword evidence="8" id="KW-1185">Reference proteome</keyword>
<keyword evidence="1 5" id="KW-0963">Cytoplasm</keyword>
<dbReference type="SMART" id="SM00732">
    <property type="entry name" value="YqgFc"/>
    <property type="match status" value="1"/>
</dbReference>
<dbReference type="InterPro" id="IPR006641">
    <property type="entry name" value="YqgF/RNaseH-like_dom"/>
</dbReference>
<comment type="caution">
    <text evidence="7">The sequence shown here is derived from an EMBL/GenBank/DDBJ whole genome shotgun (WGS) entry which is preliminary data.</text>
</comment>
<evidence type="ECO:0000256" key="1">
    <source>
        <dbReference type="ARBA" id="ARBA00022490"/>
    </source>
</evidence>
<dbReference type="GO" id="GO:0004518">
    <property type="term" value="F:nuclease activity"/>
    <property type="evidence" value="ECO:0007669"/>
    <property type="project" value="UniProtKB-KW"/>
</dbReference>
<evidence type="ECO:0000313" key="7">
    <source>
        <dbReference type="EMBL" id="MDP0588022.1"/>
    </source>
</evidence>
<organism evidence="7 8">
    <name type="scientific">Candidatus Endonucleibacter bathymodioli</name>
    <dbReference type="NCBI Taxonomy" id="539814"/>
    <lineage>
        <taxon>Bacteria</taxon>
        <taxon>Pseudomonadati</taxon>
        <taxon>Pseudomonadota</taxon>
        <taxon>Gammaproteobacteria</taxon>
        <taxon>Oceanospirillales</taxon>
        <taxon>Endozoicomonadaceae</taxon>
        <taxon>Candidatus Endonucleibacter</taxon>
    </lineage>
</organism>
<dbReference type="Pfam" id="PF03652">
    <property type="entry name" value="RuvX"/>
    <property type="match status" value="1"/>
</dbReference>
<dbReference type="GO" id="GO:0000967">
    <property type="term" value="P:rRNA 5'-end processing"/>
    <property type="evidence" value="ECO:0007669"/>
    <property type="project" value="UniProtKB-UniRule"/>
</dbReference>
<comment type="similarity">
    <text evidence="5">Belongs to the YqgF HJR family.</text>
</comment>
<dbReference type="EC" id="3.1.-.-" evidence="5"/>
<dbReference type="InterPro" id="IPR012337">
    <property type="entry name" value="RNaseH-like_sf"/>
</dbReference>
<comment type="subcellular location">
    <subcellularLocation>
        <location evidence="5">Cytoplasm</location>
    </subcellularLocation>
</comment>
<keyword evidence="2 5" id="KW-0690">Ribosome biogenesis</keyword>
<keyword evidence="4 5" id="KW-0378">Hydrolase</keyword>
<dbReference type="Proteomes" id="UP001178148">
    <property type="component" value="Unassembled WGS sequence"/>
</dbReference>
<gene>
    <name evidence="7" type="primary">ruvX</name>
    <name evidence="7" type="ORF">QS748_01970</name>
</gene>
<dbReference type="InterPro" id="IPR037027">
    <property type="entry name" value="YqgF/RNaseH-like_dom_sf"/>
</dbReference>
<dbReference type="Gene3D" id="3.30.420.140">
    <property type="entry name" value="YqgF/RNase H-like domain"/>
    <property type="match status" value="1"/>
</dbReference>
<dbReference type="GO" id="GO:0016788">
    <property type="term" value="F:hydrolase activity, acting on ester bonds"/>
    <property type="evidence" value="ECO:0007669"/>
    <property type="project" value="UniProtKB-UniRule"/>
</dbReference>
<dbReference type="SUPFAM" id="SSF53098">
    <property type="entry name" value="Ribonuclease H-like"/>
    <property type="match status" value="1"/>
</dbReference>